<dbReference type="Proteomes" id="UP001500305">
    <property type="component" value="Unassembled WGS sequence"/>
</dbReference>
<dbReference type="InterPro" id="IPR008984">
    <property type="entry name" value="SMAD_FHA_dom_sf"/>
</dbReference>
<accession>A0ABN3EI16</accession>
<comment type="caution">
    <text evidence="3">The sequence shown here is derived from an EMBL/GenBank/DDBJ whole genome shotgun (WGS) entry which is preliminary data.</text>
</comment>
<keyword evidence="1" id="KW-0597">Phosphoprotein</keyword>
<dbReference type="Pfam" id="PF00498">
    <property type="entry name" value="FHA"/>
    <property type="match status" value="1"/>
</dbReference>
<dbReference type="PROSITE" id="PS50006">
    <property type="entry name" value="FHA_DOMAIN"/>
    <property type="match status" value="1"/>
</dbReference>
<feature type="domain" description="FHA" evidence="2">
    <location>
        <begin position="108"/>
        <end position="157"/>
    </location>
</feature>
<organism evidence="3 4">
    <name type="scientific">Kitasatospora cystarginea</name>
    <dbReference type="NCBI Taxonomy" id="58350"/>
    <lineage>
        <taxon>Bacteria</taxon>
        <taxon>Bacillati</taxon>
        <taxon>Actinomycetota</taxon>
        <taxon>Actinomycetes</taxon>
        <taxon>Kitasatosporales</taxon>
        <taxon>Streptomycetaceae</taxon>
        <taxon>Kitasatospora</taxon>
    </lineage>
</organism>
<evidence type="ECO:0000313" key="3">
    <source>
        <dbReference type="EMBL" id="GAA2258705.1"/>
    </source>
</evidence>
<dbReference type="EMBL" id="BAAATR010000023">
    <property type="protein sequence ID" value="GAA2258705.1"/>
    <property type="molecule type" value="Genomic_DNA"/>
</dbReference>
<keyword evidence="4" id="KW-1185">Reference proteome</keyword>
<protein>
    <submittedName>
        <fullName evidence="3">DUF1707 and FHA domain-containing protein</fullName>
    </submittedName>
</protein>
<dbReference type="PANTHER" id="PTHR23308">
    <property type="entry name" value="NUCLEAR INHIBITOR OF PROTEIN PHOSPHATASE-1"/>
    <property type="match status" value="1"/>
</dbReference>
<dbReference type="CDD" id="cd00060">
    <property type="entry name" value="FHA"/>
    <property type="match status" value="1"/>
</dbReference>
<dbReference type="InterPro" id="IPR012551">
    <property type="entry name" value="DUF1707_SHOCT-like"/>
</dbReference>
<gene>
    <name evidence="3" type="ORF">GCM10010430_48450</name>
</gene>
<dbReference type="InterPro" id="IPR050923">
    <property type="entry name" value="Cell_Proc_Reg/RNA_Proc"/>
</dbReference>
<evidence type="ECO:0000256" key="1">
    <source>
        <dbReference type="ARBA" id="ARBA00022553"/>
    </source>
</evidence>
<dbReference type="SUPFAM" id="SSF49879">
    <property type="entry name" value="SMAD/FHA domain"/>
    <property type="match status" value="1"/>
</dbReference>
<evidence type="ECO:0000259" key="2">
    <source>
        <dbReference type="PROSITE" id="PS50006"/>
    </source>
</evidence>
<proteinExistence type="predicted"/>
<dbReference type="Gene3D" id="2.60.200.20">
    <property type="match status" value="1"/>
</dbReference>
<dbReference type="SMART" id="SM00240">
    <property type="entry name" value="FHA"/>
    <property type="match status" value="1"/>
</dbReference>
<dbReference type="InterPro" id="IPR000253">
    <property type="entry name" value="FHA_dom"/>
</dbReference>
<dbReference type="Pfam" id="PF08044">
    <property type="entry name" value="DUF1707"/>
    <property type="match status" value="1"/>
</dbReference>
<dbReference type="RefSeq" id="WP_344638597.1">
    <property type="nucleotide sequence ID" value="NZ_BAAATR010000023.1"/>
</dbReference>
<sequence>MALPEIRTQVPRPTEAERDHAVSVLRDGVGSGRLSHDTFLGRLELVLNARSRAELDAVLSDLPQGGRLPGLLLRAVGGLSAFRARLRGAWRTEQAPGLCLPAPGDQPVRIGRIPGSDLRLTDSSVSRQHAELRHHDGGWTLHDLGSTNGTHVNGLRIIGAVRVRPGDLVTFGTVSFRLAAG</sequence>
<reference evidence="3 4" key="1">
    <citation type="journal article" date="2019" name="Int. J. Syst. Evol. Microbiol.">
        <title>The Global Catalogue of Microorganisms (GCM) 10K type strain sequencing project: providing services to taxonomists for standard genome sequencing and annotation.</title>
        <authorList>
            <consortium name="The Broad Institute Genomics Platform"/>
            <consortium name="The Broad Institute Genome Sequencing Center for Infectious Disease"/>
            <person name="Wu L."/>
            <person name="Ma J."/>
        </authorList>
    </citation>
    <scope>NUCLEOTIDE SEQUENCE [LARGE SCALE GENOMIC DNA]</scope>
    <source>
        <strain evidence="3 4">JCM 7356</strain>
    </source>
</reference>
<evidence type="ECO:0000313" key="4">
    <source>
        <dbReference type="Proteomes" id="UP001500305"/>
    </source>
</evidence>
<name>A0ABN3EI16_9ACTN</name>